<gene>
    <name evidence="2" type="ORF">K227x_61340</name>
</gene>
<evidence type="ECO:0000313" key="2">
    <source>
        <dbReference type="EMBL" id="QDT07706.1"/>
    </source>
</evidence>
<dbReference type="KEGG" id="rlc:K227x_61340"/>
<proteinExistence type="predicted"/>
<sequence>MATKKTTAATKITATKNASAKKPAATQTTGRKMSQIDAAEKDEAASLGQDALQALYADLRAKHGRDIPIKIRTVRRATDAVIDLWLHPHVERQAGRKPRATTRRDFKARRAEWLYDRWLVGSCSFASGDTIGGTYHCHGGPLAEFSLPMITRSLDRIIQ</sequence>
<dbReference type="AlphaFoldDB" id="A0A517NKQ9"/>
<feature type="compositionally biased region" description="Low complexity" evidence="1">
    <location>
        <begin position="1"/>
        <end position="22"/>
    </location>
</feature>
<protein>
    <submittedName>
        <fullName evidence="2">Uncharacterized protein</fullName>
    </submittedName>
</protein>
<keyword evidence="3" id="KW-1185">Reference proteome</keyword>
<reference evidence="2 3" key="1">
    <citation type="submission" date="2019-02" db="EMBL/GenBank/DDBJ databases">
        <title>Deep-cultivation of Planctomycetes and their phenomic and genomic characterization uncovers novel biology.</title>
        <authorList>
            <person name="Wiegand S."/>
            <person name="Jogler M."/>
            <person name="Boedeker C."/>
            <person name="Pinto D."/>
            <person name="Vollmers J."/>
            <person name="Rivas-Marin E."/>
            <person name="Kohn T."/>
            <person name="Peeters S.H."/>
            <person name="Heuer A."/>
            <person name="Rast P."/>
            <person name="Oberbeckmann S."/>
            <person name="Bunk B."/>
            <person name="Jeske O."/>
            <person name="Meyerdierks A."/>
            <person name="Storesund J.E."/>
            <person name="Kallscheuer N."/>
            <person name="Luecker S."/>
            <person name="Lage O.M."/>
            <person name="Pohl T."/>
            <person name="Merkel B.J."/>
            <person name="Hornburger P."/>
            <person name="Mueller R.-W."/>
            <person name="Bruemmer F."/>
            <person name="Labrenz M."/>
            <person name="Spormann A.M."/>
            <person name="Op den Camp H."/>
            <person name="Overmann J."/>
            <person name="Amann R."/>
            <person name="Jetten M.S.M."/>
            <person name="Mascher T."/>
            <person name="Medema M.H."/>
            <person name="Devos D.P."/>
            <person name="Kaster A.-K."/>
            <person name="Ovreas L."/>
            <person name="Rohde M."/>
            <person name="Galperin M.Y."/>
            <person name="Jogler C."/>
        </authorList>
    </citation>
    <scope>NUCLEOTIDE SEQUENCE [LARGE SCALE GENOMIC DNA]</scope>
    <source>
        <strain evidence="2 3">K22_7</strain>
    </source>
</reference>
<dbReference type="EMBL" id="CP036525">
    <property type="protein sequence ID" value="QDT07706.1"/>
    <property type="molecule type" value="Genomic_DNA"/>
</dbReference>
<dbReference type="Proteomes" id="UP000318538">
    <property type="component" value="Chromosome"/>
</dbReference>
<evidence type="ECO:0000313" key="3">
    <source>
        <dbReference type="Proteomes" id="UP000318538"/>
    </source>
</evidence>
<feature type="region of interest" description="Disordered" evidence="1">
    <location>
        <begin position="1"/>
        <end position="33"/>
    </location>
</feature>
<accession>A0A517NKQ9</accession>
<evidence type="ECO:0000256" key="1">
    <source>
        <dbReference type="SAM" id="MobiDB-lite"/>
    </source>
</evidence>
<name>A0A517NKQ9_9BACT</name>
<organism evidence="2 3">
    <name type="scientific">Rubripirellula lacrimiformis</name>
    <dbReference type="NCBI Taxonomy" id="1930273"/>
    <lineage>
        <taxon>Bacteria</taxon>
        <taxon>Pseudomonadati</taxon>
        <taxon>Planctomycetota</taxon>
        <taxon>Planctomycetia</taxon>
        <taxon>Pirellulales</taxon>
        <taxon>Pirellulaceae</taxon>
        <taxon>Rubripirellula</taxon>
    </lineage>
</organism>